<sequence length="92" mass="9980">MQSRSGGASGFSLLASLWGLRGVVSGYSRARSRRGVLPEVLVFCRSSWACRVQSVQSHASGRKHEVLASCFFVAKKLQVLNRAAVHGSFLDL</sequence>
<protein>
    <recommendedName>
        <fullName evidence="4">Secreted protein</fullName>
    </recommendedName>
</protein>
<keyword evidence="3" id="KW-1185">Reference proteome</keyword>
<comment type="caution">
    <text evidence="2">The sequence shown here is derived from an EMBL/GenBank/DDBJ whole genome shotgun (WGS) entry which is preliminary data.</text>
</comment>
<evidence type="ECO:0000256" key="1">
    <source>
        <dbReference type="SAM" id="SignalP"/>
    </source>
</evidence>
<keyword evidence="1" id="KW-0732">Signal</keyword>
<dbReference type="EMBL" id="JANPWB010000008">
    <property type="protein sequence ID" value="KAJ1159864.1"/>
    <property type="molecule type" value="Genomic_DNA"/>
</dbReference>
<reference evidence="2" key="1">
    <citation type="journal article" date="2022" name="bioRxiv">
        <title>Sequencing and chromosome-scale assembly of the giantPleurodeles waltlgenome.</title>
        <authorList>
            <person name="Brown T."/>
            <person name="Elewa A."/>
            <person name="Iarovenko S."/>
            <person name="Subramanian E."/>
            <person name="Araus A.J."/>
            <person name="Petzold A."/>
            <person name="Susuki M."/>
            <person name="Suzuki K.-i.T."/>
            <person name="Hayashi T."/>
            <person name="Toyoda A."/>
            <person name="Oliveira C."/>
            <person name="Osipova E."/>
            <person name="Leigh N.D."/>
            <person name="Simon A."/>
            <person name="Yun M.H."/>
        </authorList>
    </citation>
    <scope>NUCLEOTIDE SEQUENCE</scope>
    <source>
        <strain evidence="2">20211129_DDA</strain>
        <tissue evidence="2">Liver</tissue>
    </source>
</reference>
<feature type="signal peptide" evidence="1">
    <location>
        <begin position="1"/>
        <end position="26"/>
    </location>
</feature>
<dbReference type="AlphaFoldDB" id="A0AAV7S5W5"/>
<dbReference type="Proteomes" id="UP001066276">
    <property type="component" value="Chromosome 4_2"/>
</dbReference>
<evidence type="ECO:0000313" key="2">
    <source>
        <dbReference type="EMBL" id="KAJ1159864.1"/>
    </source>
</evidence>
<proteinExistence type="predicted"/>
<organism evidence="2 3">
    <name type="scientific">Pleurodeles waltl</name>
    <name type="common">Iberian ribbed newt</name>
    <dbReference type="NCBI Taxonomy" id="8319"/>
    <lineage>
        <taxon>Eukaryota</taxon>
        <taxon>Metazoa</taxon>
        <taxon>Chordata</taxon>
        <taxon>Craniata</taxon>
        <taxon>Vertebrata</taxon>
        <taxon>Euteleostomi</taxon>
        <taxon>Amphibia</taxon>
        <taxon>Batrachia</taxon>
        <taxon>Caudata</taxon>
        <taxon>Salamandroidea</taxon>
        <taxon>Salamandridae</taxon>
        <taxon>Pleurodelinae</taxon>
        <taxon>Pleurodeles</taxon>
    </lineage>
</organism>
<accession>A0AAV7S5W5</accession>
<name>A0AAV7S5W5_PLEWA</name>
<gene>
    <name evidence="2" type="ORF">NDU88_000368</name>
</gene>
<feature type="chain" id="PRO_5043899797" description="Secreted protein" evidence="1">
    <location>
        <begin position="27"/>
        <end position="92"/>
    </location>
</feature>
<evidence type="ECO:0008006" key="4">
    <source>
        <dbReference type="Google" id="ProtNLM"/>
    </source>
</evidence>
<evidence type="ECO:0000313" key="3">
    <source>
        <dbReference type="Proteomes" id="UP001066276"/>
    </source>
</evidence>